<sequence>MYNLFASKLYRFYQNMGSKHDLSM</sequence>
<evidence type="ECO:0000313" key="1">
    <source>
        <dbReference type="EMBL" id="JAD17127.1"/>
    </source>
</evidence>
<name>A0A0A8XZM6_ARUDO</name>
<reference evidence="1" key="1">
    <citation type="submission" date="2014-09" db="EMBL/GenBank/DDBJ databases">
        <authorList>
            <person name="Magalhaes I.L.F."/>
            <person name="Oliveira U."/>
            <person name="Santos F.R."/>
            <person name="Vidigal T.H.D.A."/>
            <person name="Brescovit A.D."/>
            <person name="Santos A.J."/>
        </authorList>
    </citation>
    <scope>NUCLEOTIDE SEQUENCE</scope>
    <source>
        <tissue evidence="1">Shoot tissue taken approximately 20 cm above the soil surface</tissue>
    </source>
</reference>
<proteinExistence type="predicted"/>
<dbReference type="EMBL" id="GBRH01280768">
    <property type="protein sequence ID" value="JAD17127.1"/>
    <property type="molecule type" value="Transcribed_RNA"/>
</dbReference>
<reference evidence="1" key="2">
    <citation type="journal article" date="2015" name="Data Brief">
        <title>Shoot transcriptome of the giant reed, Arundo donax.</title>
        <authorList>
            <person name="Barrero R.A."/>
            <person name="Guerrero F.D."/>
            <person name="Moolhuijzen P."/>
            <person name="Goolsby J.A."/>
            <person name="Tidwell J."/>
            <person name="Bellgard S.E."/>
            <person name="Bellgard M.I."/>
        </authorList>
    </citation>
    <scope>NUCLEOTIDE SEQUENCE</scope>
    <source>
        <tissue evidence="1">Shoot tissue taken approximately 20 cm above the soil surface</tissue>
    </source>
</reference>
<dbReference type="AlphaFoldDB" id="A0A0A8XZM6"/>
<accession>A0A0A8XZM6</accession>
<protein>
    <submittedName>
        <fullName evidence="1">Uncharacterized protein</fullName>
    </submittedName>
</protein>
<organism evidence="1">
    <name type="scientific">Arundo donax</name>
    <name type="common">Giant reed</name>
    <name type="synonym">Donax arundinaceus</name>
    <dbReference type="NCBI Taxonomy" id="35708"/>
    <lineage>
        <taxon>Eukaryota</taxon>
        <taxon>Viridiplantae</taxon>
        <taxon>Streptophyta</taxon>
        <taxon>Embryophyta</taxon>
        <taxon>Tracheophyta</taxon>
        <taxon>Spermatophyta</taxon>
        <taxon>Magnoliopsida</taxon>
        <taxon>Liliopsida</taxon>
        <taxon>Poales</taxon>
        <taxon>Poaceae</taxon>
        <taxon>PACMAD clade</taxon>
        <taxon>Arundinoideae</taxon>
        <taxon>Arundineae</taxon>
        <taxon>Arundo</taxon>
    </lineage>
</organism>